<dbReference type="GO" id="GO:0005737">
    <property type="term" value="C:cytoplasm"/>
    <property type="evidence" value="ECO:0007669"/>
    <property type="project" value="UniProtKB-SubCell"/>
</dbReference>
<keyword evidence="8" id="KW-0347">Helicase</keyword>
<dbReference type="Pfam" id="PF13087">
    <property type="entry name" value="AAA_12"/>
    <property type="match status" value="1"/>
</dbReference>
<dbReference type="EC" id="3.6.4.12" evidence="4"/>
<proteinExistence type="inferred from homology"/>
<evidence type="ECO:0000256" key="4">
    <source>
        <dbReference type="ARBA" id="ARBA00012551"/>
    </source>
</evidence>
<evidence type="ECO:0000256" key="8">
    <source>
        <dbReference type="ARBA" id="ARBA00022806"/>
    </source>
</evidence>
<keyword evidence="12" id="KW-0175">Coiled coil</keyword>
<dbReference type="PANTHER" id="PTHR43788:SF8">
    <property type="entry name" value="DNA-BINDING PROTEIN SMUBP-2"/>
    <property type="match status" value="1"/>
</dbReference>
<keyword evidence="6" id="KW-0547">Nucleotide-binding</keyword>
<evidence type="ECO:0000256" key="5">
    <source>
        <dbReference type="ARBA" id="ARBA00022490"/>
    </source>
</evidence>
<dbReference type="GO" id="GO:0016787">
    <property type="term" value="F:hydrolase activity"/>
    <property type="evidence" value="ECO:0007669"/>
    <property type="project" value="UniProtKB-KW"/>
</dbReference>
<dbReference type="InterPro" id="IPR027417">
    <property type="entry name" value="P-loop_NTPase"/>
</dbReference>
<evidence type="ECO:0000256" key="11">
    <source>
        <dbReference type="ARBA" id="ARBA00048432"/>
    </source>
</evidence>
<accession>N1JET4</accession>
<evidence type="ECO:0000256" key="6">
    <source>
        <dbReference type="ARBA" id="ARBA00022741"/>
    </source>
</evidence>
<dbReference type="Pfam" id="PF13086">
    <property type="entry name" value="AAA_11"/>
    <property type="match status" value="2"/>
</dbReference>
<dbReference type="PROSITE" id="PS51192">
    <property type="entry name" value="HELICASE_ATP_BIND_1"/>
    <property type="match status" value="1"/>
</dbReference>
<evidence type="ECO:0000256" key="12">
    <source>
        <dbReference type="SAM" id="Coils"/>
    </source>
</evidence>
<dbReference type="HOGENOM" id="CLU_001666_8_2_1"/>
<dbReference type="GO" id="GO:0005694">
    <property type="term" value="C:chromosome"/>
    <property type="evidence" value="ECO:0007669"/>
    <property type="project" value="UniProtKB-ARBA"/>
</dbReference>
<keyword evidence="5" id="KW-0963">Cytoplasm</keyword>
<organism evidence="14 15">
    <name type="scientific">Blumeria graminis f. sp. hordei (strain DH14)</name>
    <name type="common">Barley powdery mildew</name>
    <name type="synonym">Oidium monilioides f. sp. hordei</name>
    <dbReference type="NCBI Taxonomy" id="546991"/>
    <lineage>
        <taxon>Eukaryota</taxon>
        <taxon>Fungi</taxon>
        <taxon>Dikarya</taxon>
        <taxon>Ascomycota</taxon>
        <taxon>Pezizomycotina</taxon>
        <taxon>Leotiomycetes</taxon>
        <taxon>Erysiphales</taxon>
        <taxon>Erysiphaceae</taxon>
        <taxon>Blumeria</taxon>
        <taxon>Blumeria hordei</taxon>
    </lineage>
</organism>
<dbReference type="FunFam" id="3.40.50.300:FF:000326">
    <property type="entry name" value="P-loop containing nucleoside triphosphate hydrolase"/>
    <property type="match status" value="1"/>
</dbReference>
<dbReference type="Proteomes" id="UP000015441">
    <property type="component" value="Unassembled WGS sequence"/>
</dbReference>
<evidence type="ECO:0000313" key="15">
    <source>
        <dbReference type="Proteomes" id="UP000015441"/>
    </source>
</evidence>
<dbReference type="eggNOG" id="KOG1803">
    <property type="taxonomic scope" value="Eukaryota"/>
</dbReference>
<comment type="similarity">
    <text evidence="3">Belongs to the DNA2/NAM7 helicase family.</text>
</comment>
<evidence type="ECO:0000313" key="14">
    <source>
        <dbReference type="EMBL" id="CCU76278.1"/>
    </source>
</evidence>
<dbReference type="PANTHER" id="PTHR43788">
    <property type="entry name" value="DNA2/NAM7 HELICASE FAMILY MEMBER"/>
    <property type="match status" value="1"/>
</dbReference>
<dbReference type="InterPro" id="IPR041679">
    <property type="entry name" value="DNA2/NAM7-like_C"/>
</dbReference>
<dbReference type="InterPro" id="IPR048761">
    <property type="entry name" value="SMUBP-2_HCS1_1B"/>
</dbReference>
<dbReference type="GO" id="GO:0005524">
    <property type="term" value="F:ATP binding"/>
    <property type="evidence" value="ECO:0007669"/>
    <property type="project" value="UniProtKB-KW"/>
</dbReference>
<feature type="coiled-coil region" evidence="12">
    <location>
        <begin position="315"/>
        <end position="342"/>
    </location>
</feature>
<keyword evidence="10" id="KW-0539">Nucleus</keyword>
<keyword evidence="15" id="KW-1185">Reference proteome</keyword>
<dbReference type="InterPro" id="IPR014001">
    <property type="entry name" value="Helicase_ATP-bd"/>
</dbReference>
<dbReference type="EMBL" id="CAUH01002318">
    <property type="protein sequence ID" value="CCU76278.1"/>
    <property type="molecule type" value="Genomic_DNA"/>
</dbReference>
<dbReference type="InterPro" id="IPR050534">
    <property type="entry name" value="Coronavir_polyprotein_1ab"/>
</dbReference>
<dbReference type="GO" id="GO:0003677">
    <property type="term" value="F:DNA binding"/>
    <property type="evidence" value="ECO:0007669"/>
    <property type="project" value="UniProtKB-KW"/>
</dbReference>
<dbReference type="CDD" id="cd18808">
    <property type="entry name" value="SF1_C_Upf1"/>
    <property type="match status" value="1"/>
</dbReference>
<dbReference type="SMART" id="SM00382">
    <property type="entry name" value="AAA"/>
    <property type="match status" value="1"/>
</dbReference>
<evidence type="ECO:0000256" key="7">
    <source>
        <dbReference type="ARBA" id="ARBA00022801"/>
    </source>
</evidence>
<protein>
    <recommendedName>
        <fullName evidence="4">DNA helicase</fullName>
        <ecNumber evidence="4">3.6.4.12</ecNumber>
    </recommendedName>
</protein>
<dbReference type="InterPro" id="IPR047187">
    <property type="entry name" value="SF1_C_Upf1"/>
</dbReference>
<dbReference type="Gene3D" id="3.40.50.300">
    <property type="entry name" value="P-loop containing nucleotide triphosphate hydrolases"/>
    <property type="match status" value="2"/>
</dbReference>
<dbReference type="InterPro" id="IPR041677">
    <property type="entry name" value="DNA2/NAM7_AAA_11"/>
</dbReference>
<dbReference type="FunCoup" id="N1JET4">
    <property type="interactions" value="524"/>
</dbReference>
<dbReference type="OrthoDB" id="6513042at2759"/>
<dbReference type="GO" id="GO:0043139">
    <property type="term" value="F:5'-3' DNA helicase activity"/>
    <property type="evidence" value="ECO:0007669"/>
    <property type="project" value="TreeGrafter"/>
</dbReference>
<keyword evidence="14" id="KW-0238">DNA-binding</keyword>
<sequence length="677" mass="75229">MERATVIDIPRFASTQIHLLTHELNVSLEESRLYLSHSTPKVLQRAGLALTNLVSVAQRTGLGGKTIIELAPDAATGDEDGLAAHSLRGGDIVALAEQPAAAVAARKATGRDPAKAGARGVVVKVTKTRVSVVVEEKEPLTSAERQENEGLFSGQRRLWLVKLADEVTHKRMKETMERLGRMVEREYSQLIKVTFALNTLSPTDEVLVTEWFDTTLNQSQKEAVQFGLGRPDVALIHGPPGTGKTHTLIELILQLLKRQLRVLVCGPSNISVDNIMERLAPHKISFDVLAQSSDAAAIVRDVRQEMDSKQKALLKVKSGKERKQLYAELKDLRKEYRTRERTVVERLLGNCRVVLTTLHGAGGYQLRAEKFDVVVIDEASQALEAQSWVALLRAQKVILAGDHLQLPPTIKSRNTKLKSTTPSSKDIMPGLTLETTLFSRLLELHGPGIKRMLTTQYRMNENIMRFPSDTLYESKLIAAEAVKGILLRDLPYEVQENEDTIEPLIFFDTQGDDFPEKNEETSADPKVSKLLVGESRSNEMEAALVKVHIENLASHINSGVKAEDIAVITPYNAQLTLLSHGLKDKFPGLELGSIDGFQGREKQAVVVSLVRSNPEREVGFLGEKRRLNVAMTRARRSLTVIGDSETLRSNEFLRRWIDFLEEHADLRYPCVSQLLAA</sequence>
<gene>
    <name evidence="14" type="ORF">BGHDH14_bgh05783</name>
</gene>
<keyword evidence="9" id="KW-0067">ATP-binding</keyword>
<dbReference type="AlphaFoldDB" id="N1JET4"/>
<keyword evidence="7" id="KW-0378">Hydrolase</keyword>
<dbReference type="CDD" id="cd18044">
    <property type="entry name" value="DEXXQc_SMUBP2"/>
    <property type="match status" value="1"/>
</dbReference>
<comment type="catalytic activity">
    <reaction evidence="11">
        <text>ATP + H2O = ADP + phosphate + H(+)</text>
        <dbReference type="Rhea" id="RHEA:13065"/>
        <dbReference type="ChEBI" id="CHEBI:15377"/>
        <dbReference type="ChEBI" id="CHEBI:15378"/>
        <dbReference type="ChEBI" id="CHEBI:30616"/>
        <dbReference type="ChEBI" id="CHEBI:43474"/>
        <dbReference type="ChEBI" id="CHEBI:456216"/>
        <dbReference type="EC" id="3.6.4.12"/>
    </reaction>
    <physiologicalReaction direction="left-to-right" evidence="11">
        <dbReference type="Rhea" id="RHEA:13066"/>
    </physiologicalReaction>
</comment>
<dbReference type="InParanoid" id="N1JET4"/>
<dbReference type="GO" id="GO:0005634">
    <property type="term" value="C:nucleus"/>
    <property type="evidence" value="ECO:0007669"/>
    <property type="project" value="UniProtKB-SubCell"/>
</dbReference>
<evidence type="ECO:0000256" key="9">
    <source>
        <dbReference type="ARBA" id="ARBA00022840"/>
    </source>
</evidence>
<evidence type="ECO:0000259" key="13">
    <source>
        <dbReference type="PROSITE" id="PS51192"/>
    </source>
</evidence>
<dbReference type="SMART" id="SM00487">
    <property type="entry name" value="DEXDc"/>
    <property type="match status" value="1"/>
</dbReference>
<name>N1JET4_BLUG1</name>
<comment type="subcellular location">
    <subcellularLocation>
        <location evidence="2">Cytoplasm</location>
    </subcellularLocation>
    <subcellularLocation>
        <location evidence="1">Nucleus</location>
    </subcellularLocation>
</comment>
<dbReference type="SUPFAM" id="SSF52540">
    <property type="entry name" value="P-loop containing nucleoside triphosphate hydrolases"/>
    <property type="match status" value="1"/>
</dbReference>
<dbReference type="Pfam" id="PF21138">
    <property type="entry name" value="SMUBP-2_HCS1_1B"/>
    <property type="match status" value="1"/>
</dbReference>
<evidence type="ECO:0000256" key="1">
    <source>
        <dbReference type="ARBA" id="ARBA00004123"/>
    </source>
</evidence>
<dbReference type="InterPro" id="IPR003593">
    <property type="entry name" value="AAA+_ATPase"/>
</dbReference>
<evidence type="ECO:0000256" key="10">
    <source>
        <dbReference type="ARBA" id="ARBA00023242"/>
    </source>
</evidence>
<evidence type="ECO:0000256" key="3">
    <source>
        <dbReference type="ARBA" id="ARBA00007913"/>
    </source>
</evidence>
<evidence type="ECO:0000256" key="2">
    <source>
        <dbReference type="ARBA" id="ARBA00004496"/>
    </source>
</evidence>
<feature type="domain" description="Helicase ATP-binding" evidence="13">
    <location>
        <begin position="225"/>
        <end position="440"/>
    </location>
</feature>
<dbReference type="GO" id="GO:0003723">
    <property type="term" value="F:RNA binding"/>
    <property type="evidence" value="ECO:0007669"/>
    <property type="project" value="InterPro"/>
</dbReference>
<comment type="caution">
    <text evidence="14">The sequence shown here is derived from an EMBL/GenBank/DDBJ whole genome shotgun (WGS) entry which is preliminary data.</text>
</comment>
<reference evidence="14 15" key="1">
    <citation type="journal article" date="2010" name="Science">
        <title>Genome expansion and gene loss in powdery mildew fungi reveal tradeoffs in extreme parasitism.</title>
        <authorList>
            <person name="Spanu P.D."/>
            <person name="Abbott J.C."/>
            <person name="Amselem J."/>
            <person name="Burgis T.A."/>
            <person name="Soanes D.M."/>
            <person name="Stueber K."/>
            <person name="Ver Loren van Themaat E."/>
            <person name="Brown J.K.M."/>
            <person name="Butcher S.A."/>
            <person name="Gurr S.J."/>
            <person name="Lebrun M.-H."/>
            <person name="Ridout C.J."/>
            <person name="Schulze-Lefert P."/>
            <person name="Talbot N.J."/>
            <person name="Ahmadinejad N."/>
            <person name="Ametz C."/>
            <person name="Barton G.R."/>
            <person name="Benjdia M."/>
            <person name="Bidzinski P."/>
            <person name="Bindschedler L.V."/>
            <person name="Both M."/>
            <person name="Brewer M.T."/>
            <person name="Cadle-Davidson L."/>
            <person name="Cadle-Davidson M.M."/>
            <person name="Collemare J."/>
            <person name="Cramer R."/>
            <person name="Frenkel O."/>
            <person name="Godfrey D."/>
            <person name="Harriman J."/>
            <person name="Hoede C."/>
            <person name="King B.C."/>
            <person name="Klages S."/>
            <person name="Kleemann J."/>
            <person name="Knoll D."/>
            <person name="Koti P.S."/>
            <person name="Kreplak J."/>
            <person name="Lopez-Ruiz F.J."/>
            <person name="Lu X."/>
            <person name="Maekawa T."/>
            <person name="Mahanil S."/>
            <person name="Micali C."/>
            <person name="Milgroom M.G."/>
            <person name="Montana G."/>
            <person name="Noir S."/>
            <person name="O'Connell R.J."/>
            <person name="Oberhaensli S."/>
            <person name="Parlange F."/>
            <person name="Pedersen C."/>
            <person name="Quesneville H."/>
            <person name="Reinhardt R."/>
            <person name="Rott M."/>
            <person name="Sacristan S."/>
            <person name="Schmidt S.M."/>
            <person name="Schoen M."/>
            <person name="Skamnioti P."/>
            <person name="Sommer H."/>
            <person name="Stephens A."/>
            <person name="Takahara H."/>
            <person name="Thordal-Christensen H."/>
            <person name="Vigouroux M."/>
            <person name="Wessling R."/>
            <person name="Wicker T."/>
            <person name="Panstruga R."/>
        </authorList>
    </citation>
    <scope>NUCLEOTIDE SEQUENCE [LARGE SCALE GENOMIC DNA]</scope>
    <source>
        <strain evidence="14">DH14</strain>
    </source>
</reference>